<proteinExistence type="inferred from homology"/>
<dbReference type="GO" id="GO:0005886">
    <property type="term" value="C:plasma membrane"/>
    <property type="evidence" value="ECO:0007669"/>
    <property type="project" value="UniProtKB-ARBA"/>
</dbReference>
<reference evidence="10 11" key="1">
    <citation type="submission" date="2014-02" db="EMBL/GenBank/DDBJ databases">
        <title>Draft genome sequence of Lysinibacillus sinduriensis JCM 15800.</title>
        <authorList>
            <person name="Zhang F."/>
            <person name="Wang G."/>
            <person name="Zhang L."/>
        </authorList>
    </citation>
    <scope>NUCLEOTIDE SEQUENCE [LARGE SCALE GENOMIC DNA]</scope>
    <source>
        <strain evidence="10 11">JCM 15800</strain>
    </source>
</reference>
<dbReference type="InterPro" id="IPR025669">
    <property type="entry name" value="AAA_dom"/>
</dbReference>
<dbReference type="EMBL" id="JPVO01000055">
    <property type="protein sequence ID" value="KGR74001.1"/>
    <property type="molecule type" value="Genomic_DNA"/>
</dbReference>
<comment type="catalytic activity">
    <reaction evidence="8">
        <text>L-tyrosyl-[protein] + ATP = O-phospho-L-tyrosyl-[protein] + ADP + H(+)</text>
        <dbReference type="Rhea" id="RHEA:10596"/>
        <dbReference type="Rhea" id="RHEA-COMP:10136"/>
        <dbReference type="Rhea" id="RHEA-COMP:20101"/>
        <dbReference type="ChEBI" id="CHEBI:15378"/>
        <dbReference type="ChEBI" id="CHEBI:30616"/>
        <dbReference type="ChEBI" id="CHEBI:46858"/>
        <dbReference type="ChEBI" id="CHEBI:61978"/>
        <dbReference type="ChEBI" id="CHEBI:456216"/>
        <dbReference type="EC" id="2.7.10.2"/>
    </reaction>
</comment>
<dbReference type="Gene3D" id="3.40.50.300">
    <property type="entry name" value="P-loop containing nucleotide triphosphate hydrolases"/>
    <property type="match status" value="1"/>
</dbReference>
<dbReference type="EC" id="2.7.10.2" evidence="2"/>
<keyword evidence="6" id="KW-0067">ATP-binding</keyword>
<keyword evidence="5" id="KW-0418">Kinase</keyword>
<evidence type="ECO:0000256" key="8">
    <source>
        <dbReference type="ARBA" id="ARBA00051245"/>
    </source>
</evidence>
<evidence type="ECO:0000256" key="1">
    <source>
        <dbReference type="ARBA" id="ARBA00007316"/>
    </source>
</evidence>
<dbReference type="RefSeq" id="WP_036203275.1">
    <property type="nucleotide sequence ID" value="NZ_AVCY01000001.1"/>
</dbReference>
<dbReference type="InterPro" id="IPR005702">
    <property type="entry name" value="Wzc-like_C"/>
</dbReference>
<evidence type="ECO:0000256" key="3">
    <source>
        <dbReference type="ARBA" id="ARBA00022679"/>
    </source>
</evidence>
<feature type="domain" description="AAA" evidence="9">
    <location>
        <begin position="50"/>
        <end position="175"/>
    </location>
</feature>
<evidence type="ECO:0000259" key="9">
    <source>
        <dbReference type="Pfam" id="PF13614"/>
    </source>
</evidence>
<dbReference type="GO" id="GO:0042802">
    <property type="term" value="F:identical protein binding"/>
    <property type="evidence" value="ECO:0007669"/>
    <property type="project" value="UniProtKB-ARBA"/>
</dbReference>
<dbReference type="InterPro" id="IPR050445">
    <property type="entry name" value="Bact_polysacc_biosynth/exp"/>
</dbReference>
<name>A0A0A3HN53_9BACL</name>
<evidence type="ECO:0000313" key="10">
    <source>
        <dbReference type="EMBL" id="KGR74001.1"/>
    </source>
</evidence>
<evidence type="ECO:0000256" key="4">
    <source>
        <dbReference type="ARBA" id="ARBA00022741"/>
    </source>
</evidence>
<dbReference type="eggNOG" id="COG0489">
    <property type="taxonomic scope" value="Bacteria"/>
</dbReference>
<evidence type="ECO:0000256" key="2">
    <source>
        <dbReference type="ARBA" id="ARBA00011903"/>
    </source>
</evidence>
<dbReference type="Pfam" id="PF13614">
    <property type="entry name" value="AAA_31"/>
    <property type="match status" value="1"/>
</dbReference>
<organism evidence="10 11">
    <name type="scientific">Ureibacillus sinduriensis BLB-1 = JCM 15800</name>
    <dbReference type="NCBI Taxonomy" id="1384057"/>
    <lineage>
        <taxon>Bacteria</taxon>
        <taxon>Bacillati</taxon>
        <taxon>Bacillota</taxon>
        <taxon>Bacilli</taxon>
        <taxon>Bacillales</taxon>
        <taxon>Caryophanaceae</taxon>
        <taxon>Ureibacillus</taxon>
    </lineage>
</organism>
<comment type="caution">
    <text evidence="10">The sequence shown here is derived from an EMBL/GenBank/DDBJ whole genome shotgun (WGS) entry which is preliminary data.</text>
</comment>
<evidence type="ECO:0000256" key="6">
    <source>
        <dbReference type="ARBA" id="ARBA00022840"/>
    </source>
</evidence>
<dbReference type="PANTHER" id="PTHR32309:SF13">
    <property type="entry name" value="FERRIC ENTEROBACTIN TRANSPORT PROTEIN FEPE"/>
    <property type="match status" value="1"/>
</dbReference>
<dbReference type="FunFam" id="3.40.50.300:FF:000527">
    <property type="entry name" value="Tyrosine-protein kinase etk"/>
    <property type="match status" value="1"/>
</dbReference>
<sequence length="236" mass="26269">MFNKKNKKNKKQAKKPRKLVTMSDDNAFISEQFRTIRANINFSLPGQESKTILITSSLAGEGKSTIAANIAVVFAQEGKKVLLIDADLRKPTLQFTFNIRDHIGLTHVLIGKNYYFNAIQETPIPGLDVLPCGAIPPNPTELLSSKNMDTLLIDLKEKYDLIILDGPPLITISDSQILGNKCDGTLFIISSGISKKEDLLKSEEILSTSKAKIIGIVLNNYKLSKNDYQNYYTYTN</sequence>
<dbReference type="OrthoDB" id="9794577at2"/>
<dbReference type="SUPFAM" id="SSF52540">
    <property type="entry name" value="P-loop containing nucleoside triphosphate hydrolases"/>
    <property type="match status" value="1"/>
</dbReference>
<evidence type="ECO:0000256" key="7">
    <source>
        <dbReference type="ARBA" id="ARBA00023137"/>
    </source>
</evidence>
<keyword evidence="4" id="KW-0547">Nucleotide-binding</keyword>
<dbReference type="InterPro" id="IPR027417">
    <property type="entry name" value="P-loop_NTPase"/>
</dbReference>
<comment type="similarity">
    <text evidence="1">Belongs to the CpsD/CapB family.</text>
</comment>
<dbReference type="PANTHER" id="PTHR32309">
    <property type="entry name" value="TYROSINE-PROTEIN KINASE"/>
    <property type="match status" value="1"/>
</dbReference>
<protein>
    <recommendedName>
        <fullName evidence="2">non-specific protein-tyrosine kinase</fullName>
        <ecNumber evidence="2">2.7.10.2</ecNumber>
    </recommendedName>
</protein>
<dbReference type="GO" id="GO:0005524">
    <property type="term" value="F:ATP binding"/>
    <property type="evidence" value="ECO:0007669"/>
    <property type="project" value="UniProtKB-KW"/>
</dbReference>
<dbReference type="Proteomes" id="UP000030408">
    <property type="component" value="Unassembled WGS sequence"/>
</dbReference>
<dbReference type="GO" id="GO:0004715">
    <property type="term" value="F:non-membrane spanning protein tyrosine kinase activity"/>
    <property type="evidence" value="ECO:0007669"/>
    <property type="project" value="UniProtKB-EC"/>
</dbReference>
<gene>
    <name evidence="10" type="ORF">CD33_18550</name>
</gene>
<keyword evidence="11" id="KW-1185">Reference proteome</keyword>
<dbReference type="NCBIfam" id="TIGR01007">
    <property type="entry name" value="eps_fam"/>
    <property type="match status" value="1"/>
</dbReference>
<dbReference type="STRING" id="1384057.CD33_18550"/>
<evidence type="ECO:0000313" key="11">
    <source>
        <dbReference type="Proteomes" id="UP000030408"/>
    </source>
</evidence>
<dbReference type="CDD" id="cd05387">
    <property type="entry name" value="BY-kinase"/>
    <property type="match status" value="1"/>
</dbReference>
<accession>A0A0A3HN53</accession>
<dbReference type="AlphaFoldDB" id="A0A0A3HN53"/>
<keyword evidence="3" id="KW-0808">Transferase</keyword>
<evidence type="ECO:0000256" key="5">
    <source>
        <dbReference type="ARBA" id="ARBA00022777"/>
    </source>
</evidence>
<keyword evidence="7" id="KW-0829">Tyrosine-protein kinase</keyword>